<dbReference type="EMBL" id="JAPEVG010000823">
    <property type="protein sequence ID" value="KAJ8455103.1"/>
    <property type="molecule type" value="Genomic_DNA"/>
</dbReference>
<dbReference type="Proteomes" id="UP001215151">
    <property type="component" value="Unassembled WGS sequence"/>
</dbReference>
<reference evidence="2" key="1">
    <citation type="submission" date="2022-11" db="EMBL/GenBank/DDBJ databases">
        <title>Genome Sequence of Cubamyces cubensis.</title>
        <authorList>
            <person name="Buettner E."/>
        </authorList>
    </citation>
    <scope>NUCLEOTIDE SEQUENCE</scope>
    <source>
        <strain evidence="2">MPL-01</strain>
    </source>
</reference>
<proteinExistence type="predicted"/>
<keyword evidence="1" id="KW-0732">Signal</keyword>
<feature type="chain" id="PRO_5041923351" evidence="1">
    <location>
        <begin position="22"/>
        <end position="116"/>
    </location>
</feature>
<evidence type="ECO:0000313" key="2">
    <source>
        <dbReference type="EMBL" id="KAJ8455103.1"/>
    </source>
</evidence>
<organism evidence="2 3">
    <name type="scientific">Trametes cubensis</name>
    <dbReference type="NCBI Taxonomy" id="1111947"/>
    <lineage>
        <taxon>Eukaryota</taxon>
        <taxon>Fungi</taxon>
        <taxon>Dikarya</taxon>
        <taxon>Basidiomycota</taxon>
        <taxon>Agaricomycotina</taxon>
        <taxon>Agaricomycetes</taxon>
        <taxon>Polyporales</taxon>
        <taxon>Polyporaceae</taxon>
        <taxon>Trametes</taxon>
    </lineage>
</organism>
<protein>
    <submittedName>
        <fullName evidence="2">Uncharacterized protein</fullName>
    </submittedName>
</protein>
<accession>A0AAD7TGU4</accession>
<evidence type="ECO:0000256" key="1">
    <source>
        <dbReference type="SAM" id="SignalP"/>
    </source>
</evidence>
<evidence type="ECO:0000313" key="3">
    <source>
        <dbReference type="Proteomes" id="UP001215151"/>
    </source>
</evidence>
<name>A0AAD7TGU4_9APHY</name>
<keyword evidence="3" id="KW-1185">Reference proteome</keyword>
<dbReference type="CDD" id="cd22811">
    <property type="entry name" value="agbl-like"/>
    <property type="match status" value="1"/>
</dbReference>
<dbReference type="Pfam" id="PF21691">
    <property type="entry name" value="LDL"/>
    <property type="match status" value="1"/>
</dbReference>
<dbReference type="InterPro" id="IPR048508">
    <property type="entry name" value="LDL"/>
</dbReference>
<dbReference type="AlphaFoldDB" id="A0AAD7TGU4"/>
<gene>
    <name evidence="2" type="ORF">ONZ51_g12636</name>
</gene>
<feature type="signal peptide" evidence="1">
    <location>
        <begin position="1"/>
        <end position="21"/>
    </location>
</feature>
<comment type="caution">
    <text evidence="2">The sequence shown here is derived from an EMBL/GenBank/DDBJ whole genome shotgun (WGS) entry which is preliminary data.</text>
</comment>
<sequence length="116" mass="12501">MQFSAIVIATVLAAFAPSVSAATCYSASGCKTCESQTSLYDARQAFCGSSDWQGTSFMGWGYAQVNLEGSFYSQQECFDGFANIIVQCLGHKDGGIYTYNYGGHDARLDVDFCSCE</sequence>